<dbReference type="InParanoid" id="G8ZYD2"/>
<dbReference type="Gene3D" id="3.40.50.620">
    <property type="entry name" value="HUPs"/>
    <property type="match status" value="1"/>
</dbReference>
<dbReference type="Pfam" id="PF01467">
    <property type="entry name" value="CTP_transf_like"/>
    <property type="match status" value="1"/>
</dbReference>
<protein>
    <recommendedName>
        <fullName evidence="1">Cytidyltransferase-like domain-containing protein</fullName>
    </recommendedName>
</protein>
<dbReference type="FunFam" id="3.40.50.620:FF:000089">
    <property type="entry name" value="Bifunctional coenzyme A synthase"/>
    <property type="match status" value="1"/>
</dbReference>
<gene>
    <name evidence="2" type="primary">TDEL0G00400</name>
    <name evidence="2" type="ORF">TDEL_0G00400</name>
</gene>
<keyword evidence="3" id="KW-1185">Reference proteome</keyword>
<dbReference type="EMBL" id="HE616748">
    <property type="protein sequence ID" value="CCE93407.1"/>
    <property type="molecule type" value="Genomic_DNA"/>
</dbReference>
<name>G8ZYD2_TORDE</name>
<dbReference type="KEGG" id="tdl:TDEL_0G00400"/>
<dbReference type="STRING" id="1076872.G8ZYD2"/>
<evidence type="ECO:0000313" key="3">
    <source>
        <dbReference type="Proteomes" id="UP000005627"/>
    </source>
</evidence>
<dbReference type="OrthoDB" id="330671at2759"/>
<dbReference type="GO" id="GO:1990143">
    <property type="term" value="C:CoA-synthesizing protein complex"/>
    <property type="evidence" value="ECO:0007669"/>
    <property type="project" value="EnsemblFungi"/>
</dbReference>
<evidence type="ECO:0000259" key="1">
    <source>
        <dbReference type="Pfam" id="PF01467"/>
    </source>
</evidence>
<dbReference type="InterPro" id="IPR004821">
    <property type="entry name" value="Cyt_trans-like"/>
</dbReference>
<dbReference type="GeneID" id="11504373"/>
<dbReference type="RefSeq" id="XP_003682618.1">
    <property type="nucleotide sequence ID" value="XM_003682570.1"/>
</dbReference>
<proteinExistence type="predicted"/>
<accession>G8ZYD2</accession>
<dbReference type="GO" id="GO:0015937">
    <property type="term" value="P:coenzyme A biosynthetic process"/>
    <property type="evidence" value="ECO:0007669"/>
    <property type="project" value="EnsemblFungi"/>
</dbReference>
<organism evidence="2 3">
    <name type="scientific">Torulaspora delbrueckii</name>
    <name type="common">Yeast</name>
    <name type="synonym">Candida colliculosa</name>
    <dbReference type="NCBI Taxonomy" id="4950"/>
    <lineage>
        <taxon>Eukaryota</taxon>
        <taxon>Fungi</taxon>
        <taxon>Dikarya</taxon>
        <taxon>Ascomycota</taxon>
        <taxon>Saccharomycotina</taxon>
        <taxon>Saccharomycetes</taxon>
        <taxon>Saccharomycetales</taxon>
        <taxon>Saccharomycetaceae</taxon>
        <taxon>Torulaspora</taxon>
    </lineage>
</organism>
<sequence length="289" mass="32496">MKAAIVLQDLETLDFSRLETHFEECLRDLSFDDAGELDVILMDEFESSAYLDTILGKLYSSAREVFLNKGLYLTSINVLFGKCAVSSLDLDWLYVPKESLKKHFNHRNYKVFEQPVIQGYSYSGENYLADVNKYKVSALGGTFDHIHDGHKILLSVAAFLTSSKLIIGITDEELLLKKKYKEFLEPFDKRADNVKRFLSLLKPALTAQIVPIKDVCGPTGTVPDIECLVVSRETISGGEFVNKTRLAKGLSKLDISVVNVLGGNEEDGWKEKLSSTELRKILMDVKNRS</sequence>
<dbReference type="PANTHER" id="PTHR10695">
    <property type="entry name" value="DEPHOSPHO-COA KINASE-RELATED"/>
    <property type="match status" value="1"/>
</dbReference>
<dbReference type="CDD" id="cd02164">
    <property type="entry name" value="PPAT_CoAS"/>
    <property type="match status" value="1"/>
</dbReference>
<feature type="domain" description="Cytidyltransferase-like" evidence="1">
    <location>
        <begin position="139"/>
        <end position="280"/>
    </location>
</feature>
<reference evidence="2 3" key="1">
    <citation type="journal article" date="2011" name="Proc. Natl. Acad. Sci. U.S.A.">
        <title>Evolutionary erosion of yeast sex chromosomes by mating-type switching accidents.</title>
        <authorList>
            <person name="Gordon J.L."/>
            <person name="Armisen D."/>
            <person name="Proux-Wera E."/>
            <person name="Oheigeartaigh S.S."/>
            <person name="Byrne K.P."/>
            <person name="Wolfe K.H."/>
        </authorList>
    </citation>
    <scope>NUCLEOTIDE SEQUENCE [LARGE SCALE GENOMIC DNA]</scope>
    <source>
        <strain evidence="3">ATCC 10662 / CBS 1146 / NBRC 0425 / NCYC 2629 / NRRL Y-866</strain>
    </source>
</reference>
<dbReference type="InterPro" id="IPR014729">
    <property type="entry name" value="Rossmann-like_a/b/a_fold"/>
</dbReference>
<evidence type="ECO:0000313" key="2">
    <source>
        <dbReference type="EMBL" id="CCE93407.1"/>
    </source>
</evidence>
<dbReference type="FunCoup" id="G8ZYD2">
    <property type="interactions" value="194"/>
</dbReference>
<dbReference type="NCBIfam" id="NF001985">
    <property type="entry name" value="PRK00777.1"/>
    <property type="match status" value="1"/>
</dbReference>
<dbReference type="HOGENOM" id="CLU_035272_0_1_1"/>
<dbReference type="SUPFAM" id="SSF52374">
    <property type="entry name" value="Nucleotidylyl transferase"/>
    <property type="match status" value="1"/>
</dbReference>
<dbReference type="AlphaFoldDB" id="G8ZYD2"/>
<dbReference type="PANTHER" id="PTHR10695:SF46">
    <property type="entry name" value="BIFUNCTIONAL COENZYME A SYNTHASE-RELATED"/>
    <property type="match status" value="1"/>
</dbReference>
<dbReference type="eggNOG" id="KOG3351">
    <property type="taxonomic scope" value="Eukaryota"/>
</dbReference>
<dbReference type="Proteomes" id="UP000005627">
    <property type="component" value="Chromosome 7"/>
</dbReference>
<dbReference type="GO" id="GO:0004140">
    <property type="term" value="F:dephospho-CoA kinase activity"/>
    <property type="evidence" value="ECO:0007669"/>
    <property type="project" value="TreeGrafter"/>
</dbReference>